<organism evidence="2 3">
    <name type="scientific">Acidithiobacillus ferridurans</name>
    <dbReference type="NCBI Taxonomy" id="1232575"/>
    <lineage>
        <taxon>Bacteria</taxon>
        <taxon>Pseudomonadati</taxon>
        <taxon>Pseudomonadota</taxon>
        <taxon>Acidithiobacillia</taxon>
        <taxon>Acidithiobacillales</taxon>
        <taxon>Acidithiobacillaceae</taxon>
        <taxon>Acidithiobacillus</taxon>
    </lineage>
</organism>
<dbReference type="InterPro" id="IPR013557">
    <property type="entry name" value="AntA/B_antirep"/>
</dbReference>
<dbReference type="Proteomes" id="UP000280188">
    <property type="component" value="Chromosome"/>
</dbReference>
<reference evidence="2 3" key="1">
    <citation type="journal article" date="2018" name="Microbiol. Resour. Announc.">
        <title>Complete Genome Sequence of Acidithiobacillus ferridurans JCM 18981.</title>
        <authorList>
            <person name="Miyauchi T."/>
            <person name="Kouzuma A."/>
            <person name="Abe T."/>
            <person name="Watanabe K."/>
        </authorList>
    </citation>
    <scope>NUCLEOTIDE SEQUENCE [LARGE SCALE GENOMIC DNA]</scope>
    <source>
        <strain evidence="3">ATCC 33020 / DSM 29468 / JCM 18981 / 11Fe</strain>
    </source>
</reference>
<dbReference type="Pfam" id="PF08346">
    <property type="entry name" value="AntA"/>
    <property type="match status" value="1"/>
</dbReference>
<protein>
    <recommendedName>
        <fullName evidence="1">AntA/AntB antirepressor domain-containing protein</fullName>
    </recommendedName>
</protein>
<accession>A0A2Z6IGJ5</accession>
<dbReference type="KEGG" id="afj:AFERRID_01320"/>
<dbReference type="RefSeq" id="WP_126604155.1">
    <property type="nucleotide sequence ID" value="NZ_AP018795.1"/>
</dbReference>
<name>A0A2Z6IGJ5_ACIFI</name>
<evidence type="ECO:0000313" key="2">
    <source>
        <dbReference type="EMBL" id="BBF63914.1"/>
    </source>
</evidence>
<sequence length="258" mass="29295">MNGHNELIPIEKVKGVIQNHDQPLCNARDLHTFLEVGKDFSTWIKDRIQQHGFLENQDFIVIPNFGENPNGGRPSKEYHLTIEAAKHISMAEHTPKGQEARQYFIECERIVLEELRRTPGLPSLDEPPICMYIPQETEILCIGDDGLMEIGFRVNWNDGSNARIVIGQPTPLFIAMANSQVKLPHPDAFGLPLWLEMHGREAFVTMPKDTLNGEPKDHLMLQHSKTLIIGHHGAIDRLINERGYTVTHFLSLNYGQRG</sequence>
<feature type="domain" description="AntA/AntB antirepressor" evidence="1">
    <location>
        <begin position="25"/>
        <end position="93"/>
    </location>
</feature>
<dbReference type="PANTHER" id="PTHR36180">
    <property type="entry name" value="DNA-BINDING PROTEIN-RELATED-RELATED"/>
    <property type="match status" value="1"/>
</dbReference>
<dbReference type="PANTHER" id="PTHR36180:SF1">
    <property type="entry name" value="ANTA_ANTB ANTIREPRESSOR DOMAIN-CONTAINING PROTEIN"/>
    <property type="match status" value="1"/>
</dbReference>
<dbReference type="AlphaFoldDB" id="A0A2Z6IGJ5"/>
<gene>
    <name evidence="2" type="ORF">AFERRID_01320</name>
</gene>
<dbReference type="EMBL" id="AP018795">
    <property type="protein sequence ID" value="BBF63914.1"/>
    <property type="molecule type" value="Genomic_DNA"/>
</dbReference>
<evidence type="ECO:0000313" key="3">
    <source>
        <dbReference type="Proteomes" id="UP000280188"/>
    </source>
</evidence>
<evidence type="ECO:0000259" key="1">
    <source>
        <dbReference type="Pfam" id="PF08346"/>
    </source>
</evidence>
<proteinExistence type="predicted"/>
<keyword evidence="3" id="KW-1185">Reference proteome</keyword>